<proteinExistence type="predicted"/>
<dbReference type="EMBL" id="SJPN01000008">
    <property type="protein sequence ID" value="TWT93782.1"/>
    <property type="molecule type" value="Genomic_DNA"/>
</dbReference>
<keyword evidence="2" id="KW-0812">Transmembrane</keyword>
<organism evidence="3 4">
    <name type="scientific">Stieleria varia</name>
    <dbReference type="NCBI Taxonomy" id="2528005"/>
    <lineage>
        <taxon>Bacteria</taxon>
        <taxon>Pseudomonadati</taxon>
        <taxon>Planctomycetota</taxon>
        <taxon>Planctomycetia</taxon>
        <taxon>Pirellulales</taxon>
        <taxon>Pirellulaceae</taxon>
        <taxon>Stieleria</taxon>
    </lineage>
</organism>
<feature type="compositionally biased region" description="Acidic residues" evidence="1">
    <location>
        <begin position="196"/>
        <end position="213"/>
    </location>
</feature>
<keyword evidence="2" id="KW-1133">Transmembrane helix</keyword>
<evidence type="ECO:0000256" key="2">
    <source>
        <dbReference type="SAM" id="Phobius"/>
    </source>
</evidence>
<evidence type="ECO:0000256" key="1">
    <source>
        <dbReference type="SAM" id="MobiDB-lite"/>
    </source>
</evidence>
<feature type="transmembrane region" description="Helical" evidence="2">
    <location>
        <begin position="87"/>
        <end position="105"/>
    </location>
</feature>
<dbReference type="Proteomes" id="UP000320176">
    <property type="component" value="Unassembled WGS sequence"/>
</dbReference>
<reference evidence="3 4" key="1">
    <citation type="submission" date="2019-02" db="EMBL/GenBank/DDBJ databases">
        <title>Deep-cultivation of Planctomycetes and their phenomic and genomic characterization uncovers novel biology.</title>
        <authorList>
            <person name="Wiegand S."/>
            <person name="Jogler M."/>
            <person name="Boedeker C."/>
            <person name="Pinto D."/>
            <person name="Vollmers J."/>
            <person name="Rivas-Marin E."/>
            <person name="Kohn T."/>
            <person name="Peeters S.H."/>
            <person name="Heuer A."/>
            <person name="Rast P."/>
            <person name="Oberbeckmann S."/>
            <person name="Bunk B."/>
            <person name="Jeske O."/>
            <person name="Meyerdierks A."/>
            <person name="Storesund J.E."/>
            <person name="Kallscheuer N."/>
            <person name="Luecker S."/>
            <person name="Lage O.M."/>
            <person name="Pohl T."/>
            <person name="Merkel B.J."/>
            <person name="Hornburger P."/>
            <person name="Mueller R.-W."/>
            <person name="Bruemmer F."/>
            <person name="Labrenz M."/>
            <person name="Spormann A.M."/>
            <person name="Op Den Camp H."/>
            <person name="Overmann J."/>
            <person name="Amann R."/>
            <person name="Jetten M.S.M."/>
            <person name="Mascher T."/>
            <person name="Medema M.H."/>
            <person name="Devos D.P."/>
            <person name="Kaster A.-K."/>
            <person name="Ovreas L."/>
            <person name="Rohde M."/>
            <person name="Galperin M.Y."/>
            <person name="Jogler C."/>
        </authorList>
    </citation>
    <scope>NUCLEOTIDE SEQUENCE [LARGE SCALE GENOMIC DNA]</scope>
    <source>
        <strain evidence="3 4">Pla52n</strain>
    </source>
</reference>
<feature type="region of interest" description="Disordered" evidence="1">
    <location>
        <begin position="185"/>
        <end position="213"/>
    </location>
</feature>
<protein>
    <submittedName>
        <fullName evidence="3">Uncharacterized protein</fullName>
    </submittedName>
</protein>
<keyword evidence="4" id="KW-1185">Reference proteome</keyword>
<accession>A0A5C6A1Q1</accession>
<evidence type="ECO:0000313" key="4">
    <source>
        <dbReference type="Proteomes" id="UP000320176"/>
    </source>
</evidence>
<keyword evidence="2" id="KW-0472">Membrane</keyword>
<dbReference type="AlphaFoldDB" id="A0A5C6A1Q1"/>
<gene>
    <name evidence="3" type="ORF">Pla52n_56100</name>
</gene>
<sequence length="213" mass="24088">MIRAEVDHGYFRKFLFVFLGCMAFAGWCLYDALIKYPRALEIAEAYEKIDESVRREQWPILTKEKGWPKATPQKSAEKISQGIGQQYFMLIICLAMGIPAVLKWMSGQGTWVEGDEATIRNSHGKTVPIDSITKIDKRKWSEKGIAKIHFQDGSSKKTFVMDDFKYERAAMSQIMAMAEANLSDDQIIGGQRESATEADETLPSEPETESEST</sequence>
<dbReference type="OrthoDB" id="285341at2"/>
<comment type="caution">
    <text evidence="3">The sequence shown here is derived from an EMBL/GenBank/DDBJ whole genome shotgun (WGS) entry which is preliminary data.</text>
</comment>
<dbReference type="RefSeq" id="WP_146522612.1">
    <property type="nucleotide sequence ID" value="NZ_CP151726.1"/>
</dbReference>
<name>A0A5C6A1Q1_9BACT</name>
<feature type="transmembrane region" description="Helical" evidence="2">
    <location>
        <begin position="14"/>
        <end position="33"/>
    </location>
</feature>
<evidence type="ECO:0000313" key="3">
    <source>
        <dbReference type="EMBL" id="TWT93782.1"/>
    </source>
</evidence>